<dbReference type="CDD" id="cd00130">
    <property type="entry name" value="PAS"/>
    <property type="match status" value="1"/>
</dbReference>
<keyword evidence="5" id="KW-0902">Two-component regulatory system</keyword>
<accession>A0A0F8WC00</accession>
<keyword evidence="2" id="KW-0547">Nucleotide-binding</keyword>
<dbReference type="NCBIfam" id="TIGR00229">
    <property type="entry name" value="sensory_box"/>
    <property type="match status" value="1"/>
</dbReference>
<keyword evidence="3" id="KW-0418">Kinase</keyword>
<dbReference type="SUPFAM" id="SSF47384">
    <property type="entry name" value="Homodimeric domain of signal transducing histidine kinase"/>
    <property type="match status" value="1"/>
</dbReference>
<feature type="non-terminal residue" evidence="8">
    <location>
        <position position="1"/>
    </location>
</feature>
<dbReference type="GO" id="GO:0000155">
    <property type="term" value="F:phosphorelay sensor kinase activity"/>
    <property type="evidence" value="ECO:0007669"/>
    <property type="project" value="InterPro"/>
</dbReference>
<dbReference type="AlphaFoldDB" id="A0A0F8WC00"/>
<name>A0A0F8WC00_9ZZZZ</name>
<evidence type="ECO:0000256" key="4">
    <source>
        <dbReference type="ARBA" id="ARBA00022840"/>
    </source>
</evidence>
<evidence type="ECO:0000259" key="7">
    <source>
        <dbReference type="PROSITE" id="PS50113"/>
    </source>
</evidence>
<keyword evidence="4" id="KW-0067">ATP-binding</keyword>
<comment type="caution">
    <text evidence="8">The sequence shown here is derived from an EMBL/GenBank/DDBJ whole genome shotgun (WGS) entry which is preliminary data.</text>
</comment>
<gene>
    <name evidence="8" type="ORF">LCGC14_3087860</name>
</gene>
<reference evidence="8" key="1">
    <citation type="journal article" date="2015" name="Nature">
        <title>Complex archaea that bridge the gap between prokaryotes and eukaryotes.</title>
        <authorList>
            <person name="Spang A."/>
            <person name="Saw J.H."/>
            <person name="Jorgensen S.L."/>
            <person name="Zaremba-Niedzwiedzka K."/>
            <person name="Martijn J."/>
            <person name="Lind A.E."/>
            <person name="van Eijk R."/>
            <person name="Schleper C."/>
            <person name="Guy L."/>
            <person name="Ettema T.J."/>
        </authorList>
    </citation>
    <scope>NUCLEOTIDE SEQUENCE</scope>
</reference>
<dbReference type="InterPro" id="IPR036097">
    <property type="entry name" value="HisK_dim/P_sf"/>
</dbReference>
<dbReference type="PANTHER" id="PTHR43065">
    <property type="entry name" value="SENSOR HISTIDINE KINASE"/>
    <property type="match status" value="1"/>
</dbReference>
<dbReference type="InterPro" id="IPR000700">
    <property type="entry name" value="PAS-assoc_C"/>
</dbReference>
<feature type="coiled-coil region" evidence="6">
    <location>
        <begin position="167"/>
        <end position="212"/>
    </location>
</feature>
<dbReference type="InterPro" id="IPR000014">
    <property type="entry name" value="PAS"/>
</dbReference>
<keyword evidence="6" id="KW-0175">Coiled coil</keyword>
<dbReference type="PANTHER" id="PTHR43065:SF46">
    <property type="entry name" value="C4-DICARBOXYLATE TRANSPORT SENSOR PROTEIN DCTB"/>
    <property type="match status" value="1"/>
</dbReference>
<evidence type="ECO:0000256" key="6">
    <source>
        <dbReference type="SAM" id="Coils"/>
    </source>
</evidence>
<evidence type="ECO:0000313" key="8">
    <source>
        <dbReference type="EMBL" id="KKK54128.1"/>
    </source>
</evidence>
<dbReference type="CDD" id="cd00082">
    <property type="entry name" value="HisKA"/>
    <property type="match status" value="1"/>
</dbReference>
<dbReference type="Gene3D" id="3.30.450.20">
    <property type="entry name" value="PAS domain"/>
    <property type="match status" value="2"/>
</dbReference>
<dbReference type="SUPFAM" id="SSF55874">
    <property type="entry name" value="ATPase domain of HSP90 chaperone/DNA topoisomerase II/histidine kinase"/>
    <property type="match status" value="1"/>
</dbReference>
<feature type="domain" description="PAC" evidence="7">
    <location>
        <begin position="126"/>
        <end position="176"/>
    </location>
</feature>
<feature type="non-terminal residue" evidence="8">
    <location>
        <position position="347"/>
    </location>
</feature>
<dbReference type="InterPro" id="IPR035965">
    <property type="entry name" value="PAS-like_dom_sf"/>
</dbReference>
<organism evidence="8">
    <name type="scientific">marine sediment metagenome</name>
    <dbReference type="NCBI Taxonomy" id="412755"/>
    <lineage>
        <taxon>unclassified sequences</taxon>
        <taxon>metagenomes</taxon>
        <taxon>ecological metagenomes</taxon>
    </lineage>
</organism>
<dbReference type="EMBL" id="LAZR01066158">
    <property type="protein sequence ID" value="KKK54128.1"/>
    <property type="molecule type" value="Genomic_DNA"/>
</dbReference>
<keyword evidence="1" id="KW-0808">Transferase</keyword>
<dbReference type="InterPro" id="IPR036890">
    <property type="entry name" value="HATPase_C_sf"/>
</dbReference>
<evidence type="ECO:0000256" key="2">
    <source>
        <dbReference type="ARBA" id="ARBA00022741"/>
    </source>
</evidence>
<evidence type="ECO:0000256" key="5">
    <source>
        <dbReference type="ARBA" id="ARBA00023012"/>
    </source>
</evidence>
<protein>
    <recommendedName>
        <fullName evidence="7">PAC domain-containing protein</fullName>
    </recommendedName>
</protein>
<dbReference type="PROSITE" id="PS50113">
    <property type="entry name" value="PAC"/>
    <property type="match status" value="2"/>
</dbReference>
<evidence type="ECO:0000256" key="3">
    <source>
        <dbReference type="ARBA" id="ARBA00022777"/>
    </source>
</evidence>
<dbReference type="InterPro" id="IPR003661">
    <property type="entry name" value="HisK_dim/P_dom"/>
</dbReference>
<dbReference type="Gene3D" id="3.30.565.10">
    <property type="entry name" value="Histidine kinase-like ATPase, C-terminal domain"/>
    <property type="match status" value="1"/>
</dbReference>
<feature type="domain" description="PAC" evidence="7">
    <location>
        <begin position="1"/>
        <end position="44"/>
    </location>
</feature>
<dbReference type="Pfam" id="PF13426">
    <property type="entry name" value="PAS_9"/>
    <property type="match status" value="2"/>
</dbReference>
<dbReference type="Gene3D" id="1.10.287.130">
    <property type="match status" value="1"/>
</dbReference>
<evidence type="ECO:0000256" key="1">
    <source>
        <dbReference type="ARBA" id="ARBA00022679"/>
    </source>
</evidence>
<proteinExistence type="predicted"/>
<dbReference type="Pfam" id="PF00512">
    <property type="entry name" value="HisKA"/>
    <property type="match status" value="1"/>
</dbReference>
<sequence length="347" mass="39527">LKKDGTELPVEVSLFGFNASNRKNFFVIWKDLTEVKQNEEKLIESEERFRTIYSKATDGVILHSPDLQAGITHSNEAAYKILGYDSEQGLIGKTVLDISPSQQPDGSQTIDIAKLQLAECLEMGQTRFEWIHLKKDGSPIWFDIVLTKISLQEEVYIHSQWRDITEKRKYQEELIKHRNHLEELVKERTIDLEKALKDLKNTQAQLIQSEKMASLGILTAGVAHEINNPLNYIMGAYVGLDNYFKQEGSSDEQQILFLLNSIKTGIDRTSNIVKGLNQFSRVNSIFDENCNIHSIIDNCLLMLNSKVVNKTVIKKKYIDETIEVKGNVGKLHQVFINILTNAIHALV</sequence>
<dbReference type="GO" id="GO:0005524">
    <property type="term" value="F:ATP binding"/>
    <property type="evidence" value="ECO:0007669"/>
    <property type="project" value="UniProtKB-KW"/>
</dbReference>
<dbReference type="SMART" id="SM00091">
    <property type="entry name" value="PAS"/>
    <property type="match status" value="1"/>
</dbReference>
<dbReference type="SMART" id="SM00388">
    <property type="entry name" value="HisKA"/>
    <property type="match status" value="1"/>
</dbReference>
<dbReference type="SUPFAM" id="SSF55785">
    <property type="entry name" value="PYP-like sensor domain (PAS domain)"/>
    <property type="match status" value="1"/>
</dbReference>